<dbReference type="Proteomes" id="UP000315700">
    <property type="component" value="Chromosome"/>
</dbReference>
<proteinExistence type="predicted"/>
<dbReference type="PANTHER" id="PTHR31901">
    <property type="entry name" value="GH3 DOMAIN-CONTAINING PROTEIN"/>
    <property type="match status" value="1"/>
</dbReference>
<name>A0A517SAI8_9PLAN</name>
<protein>
    <submittedName>
        <fullName evidence="3">GH3 auxin-responsive promoter</fullName>
    </submittedName>
</protein>
<dbReference type="Pfam" id="PF03321">
    <property type="entry name" value="GH3"/>
    <property type="match status" value="1"/>
</dbReference>
<evidence type="ECO:0000313" key="4">
    <source>
        <dbReference type="Proteomes" id="UP000315700"/>
    </source>
</evidence>
<dbReference type="AlphaFoldDB" id="A0A517SAI8"/>
<gene>
    <name evidence="3" type="ORF">Pan44_11530</name>
</gene>
<dbReference type="PANTHER" id="PTHR31901:SF9">
    <property type="entry name" value="GH3 DOMAIN-CONTAINING PROTEIN"/>
    <property type="match status" value="1"/>
</dbReference>
<dbReference type="GO" id="GO:0005737">
    <property type="term" value="C:cytoplasm"/>
    <property type="evidence" value="ECO:0007669"/>
    <property type="project" value="TreeGrafter"/>
</dbReference>
<dbReference type="KEGG" id="ccos:Pan44_11530"/>
<organism evidence="3 4">
    <name type="scientific">Caulifigura coniformis</name>
    <dbReference type="NCBI Taxonomy" id="2527983"/>
    <lineage>
        <taxon>Bacteria</taxon>
        <taxon>Pseudomonadati</taxon>
        <taxon>Planctomycetota</taxon>
        <taxon>Planctomycetia</taxon>
        <taxon>Planctomycetales</taxon>
        <taxon>Planctomycetaceae</taxon>
        <taxon>Caulifigura</taxon>
    </lineage>
</organism>
<dbReference type="InterPro" id="IPR004993">
    <property type="entry name" value="GH3"/>
</dbReference>
<dbReference type="OrthoDB" id="614636at2"/>
<evidence type="ECO:0000259" key="1">
    <source>
        <dbReference type="Pfam" id="PF23571"/>
    </source>
</evidence>
<sequence length="563" mass="62418">MLQRLRYALGTPVRAKARRNRAAFLAALQDCRACQEQTLARLLRLHAGSAFSRDHGLDGVSTVAEFRRRIGISDYERARPYVERMKRGEFSALLGPGQKPLMFAMSSGTTAEPKYIPITRQYLADYRRGWQAWGIDIYQNYPRMHWLHILQLASNFDKSRTEAGTPCGNITGFVQHIQNPIVQSMYSVPRGVVRIADPDAKYYATLRFALADPIVGMAMTANPSTLIQLGELTAKHQASLIRDIADGTLTSPSPIPPEILRTLRLRKDPARARALEAAASKNGRLTLHAAWPDMQVLAVWTAGSAAAYLPRLREQFPGVTIRDHGLSASEARMSLTLGDETRSAPLDVTSHFFEFIPEEEIDSTQPTVLLAHELEVGRNYFILLTTSCGLYRYDIRDVVRVNGVEGTTPLIEFLHKGAHISNLTGEKITESQTVSAVTGACTTLGLRLTAFTLTPVWGDPPGYQLLVEAGEVPEDLTTRLGESVDRNLAEVNCEYDEKRRTGRLLAIRVVDVRPGTWAALVRERQSRPSGSLEQYKHPCLAPDMAFKDRLLSLMGAGDPSRAA</sequence>
<keyword evidence="4" id="KW-1185">Reference proteome</keyword>
<dbReference type="GO" id="GO:0016881">
    <property type="term" value="F:acid-amino acid ligase activity"/>
    <property type="evidence" value="ECO:0007669"/>
    <property type="project" value="TreeGrafter"/>
</dbReference>
<dbReference type="EMBL" id="CP036271">
    <property type="protein sequence ID" value="QDT53138.1"/>
    <property type="molecule type" value="Genomic_DNA"/>
</dbReference>
<dbReference type="InterPro" id="IPR055377">
    <property type="entry name" value="GH3_M"/>
</dbReference>
<dbReference type="InParanoid" id="A0A517SAI8"/>
<reference evidence="3 4" key="1">
    <citation type="submission" date="2019-02" db="EMBL/GenBank/DDBJ databases">
        <title>Deep-cultivation of Planctomycetes and their phenomic and genomic characterization uncovers novel biology.</title>
        <authorList>
            <person name="Wiegand S."/>
            <person name="Jogler M."/>
            <person name="Boedeker C."/>
            <person name="Pinto D."/>
            <person name="Vollmers J."/>
            <person name="Rivas-Marin E."/>
            <person name="Kohn T."/>
            <person name="Peeters S.H."/>
            <person name="Heuer A."/>
            <person name="Rast P."/>
            <person name="Oberbeckmann S."/>
            <person name="Bunk B."/>
            <person name="Jeske O."/>
            <person name="Meyerdierks A."/>
            <person name="Storesund J.E."/>
            <person name="Kallscheuer N."/>
            <person name="Luecker S."/>
            <person name="Lage O.M."/>
            <person name="Pohl T."/>
            <person name="Merkel B.J."/>
            <person name="Hornburger P."/>
            <person name="Mueller R.-W."/>
            <person name="Bruemmer F."/>
            <person name="Labrenz M."/>
            <person name="Spormann A.M."/>
            <person name="Op den Camp H."/>
            <person name="Overmann J."/>
            <person name="Amann R."/>
            <person name="Jetten M.S.M."/>
            <person name="Mascher T."/>
            <person name="Medema M.H."/>
            <person name="Devos D.P."/>
            <person name="Kaster A.-K."/>
            <person name="Ovreas L."/>
            <person name="Rohde M."/>
            <person name="Galperin M.Y."/>
            <person name="Jogler C."/>
        </authorList>
    </citation>
    <scope>NUCLEOTIDE SEQUENCE [LARGE SCALE GENOMIC DNA]</scope>
    <source>
        <strain evidence="3 4">Pan44</strain>
    </source>
</reference>
<accession>A0A517SAI8</accession>
<evidence type="ECO:0000259" key="2">
    <source>
        <dbReference type="Pfam" id="PF23572"/>
    </source>
</evidence>
<evidence type="ECO:0000313" key="3">
    <source>
        <dbReference type="EMBL" id="QDT53138.1"/>
    </source>
</evidence>
<dbReference type="RefSeq" id="WP_145028097.1">
    <property type="nucleotide sequence ID" value="NZ_CP036271.1"/>
</dbReference>
<feature type="domain" description="GH3 C-terminal" evidence="2">
    <location>
        <begin position="433"/>
        <end position="542"/>
    </location>
</feature>
<dbReference type="Pfam" id="PF23572">
    <property type="entry name" value="GH3_C"/>
    <property type="match status" value="1"/>
</dbReference>
<feature type="domain" description="GH3 middle" evidence="1">
    <location>
        <begin position="348"/>
        <end position="416"/>
    </location>
</feature>
<dbReference type="InterPro" id="IPR055378">
    <property type="entry name" value="GH3_C"/>
</dbReference>
<dbReference type="Pfam" id="PF23571">
    <property type="entry name" value="GH3_M"/>
    <property type="match status" value="1"/>
</dbReference>